<accession>A0A327P6C9</accession>
<proteinExistence type="predicted"/>
<dbReference type="EMBL" id="QLLK01000009">
    <property type="protein sequence ID" value="RAI86967.1"/>
    <property type="molecule type" value="Genomic_DNA"/>
</dbReference>
<evidence type="ECO:0000313" key="2">
    <source>
        <dbReference type="EMBL" id="RAI86967.1"/>
    </source>
</evidence>
<keyword evidence="1" id="KW-0812">Transmembrane</keyword>
<sequence>MSCFIEQDIVSNNTSWIVEVSITFLAFFLGLLSTFLLNRLAEKKKRKRLKNFYISWIEFSLESIERQTILLKNHVYNIEKNNFSKLEFNNNQIHKLKDINNEELFDAFVISNRGESTENSRKLHNLGNHIEFLITAITDIKDKFYDYRTDLKNWNEDWNVSFLEFGIIIDNYILTHKNNMGKNVQEIIVLKNKFNQFDKSDGPSTEYILKNFITPVRIVFGDHLHFDNDPQAKKGIEISDWLNKLSLQKSKQTESYTNNISNYCEQFEFTIMKIKEIIDYFKNQK</sequence>
<gene>
    <name evidence="2" type="ORF">LV83_03071</name>
</gene>
<name>A0A327P6C9_9BACT</name>
<organism evidence="2 3">
    <name type="scientific">Algoriphagus yeomjeoni</name>
    <dbReference type="NCBI Taxonomy" id="291403"/>
    <lineage>
        <taxon>Bacteria</taxon>
        <taxon>Pseudomonadati</taxon>
        <taxon>Bacteroidota</taxon>
        <taxon>Cytophagia</taxon>
        <taxon>Cytophagales</taxon>
        <taxon>Cyclobacteriaceae</taxon>
        <taxon>Algoriphagus</taxon>
    </lineage>
</organism>
<keyword evidence="3" id="KW-1185">Reference proteome</keyword>
<evidence type="ECO:0000313" key="3">
    <source>
        <dbReference type="Proteomes" id="UP000249610"/>
    </source>
</evidence>
<dbReference type="RefSeq" id="WP_111612408.1">
    <property type="nucleotide sequence ID" value="NZ_QLLK01000009.1"/>
</dbReference>
<dbReference type="OrthoDB" id="824370at2"/>
<reference evidence="2 3" key="1">
    <citation type="submission" date="2018-06" db="EMBL/GenBank/DDBJ databases">
        <title>Genomic Encyclopedia of Archaeal and Bacterial Type Strains, Phase II (KMG-II): from individual species to whole genera.</title>
        <authorList>
            <person name="Goeker M."/>
        </authorList>
    </citation>
    <scope>NUCLEOTIDE SEQUENCE [LARGE SCALE GENOMIC DNA]</scope>
    <source>
        <strain evidence="2 3">DSM 23446</strain>
    </source>
</reference>
<dbReference type="AlphaFoldDB" id="A0A327P6C9"/>
<keyword evidence="1" id="KW-1133">Transmembrane helix</keyword>
<evidence type="ECO:0000256" key="1">
    <source>
        <dbReference type="SAM" id="Phobius"/>
    </source>
</evidence>
<keyword evidence="1" id="KW-0472">Membrane</keyword>
<protein>
    <submittedName>
        <fullName evidence="2">Uncharacterized protein</fullName>
    </submittedName>
</protein>
<feature type="transmembrane region" description="Helical" evidence="1">
    <location>
        <begin position="20"/>
        <end position="41"/>
    </location>
</feature>
<comment type="caution">
    <text evidence="2">The sequence shown here is derived from an EMBL/GenBank/DDBJ whole genome shotgun (WGS) entry which is preliminary data.</text>
</comment>
<dbReference type="Proteomes" id="UP000249610">
    <property type="component" value="Unassembled WGS sequence"/>
</dbReference>